<accession>A0A1L9T900</accession>
<feature type="transmembrane region" description="Helical" evidence="1">
    <location>
        <begin position="1348"/>
        <end position="1366"/>
    </location>
</feature>
<feature type="transmembrane region" description="Helical" evidence="1">
    <location>
        <begin position="913"/>
        <end position="938"/>
    </location>
</feature>
<dbReference type="PANTHER" id="PTHR12526:SF604">
    <property type="entry name" value="TRANSFERASE, PUTATIVE (AFU_ORTHOLOGUE AFUA_4G14070)-RELATED"/>
    <property type="match status" value="1"/>
</dbReference>
<name>A0A1L9T900_9EURO</name>
<dbReference type="Pfam" id="PF13692">
    <property type="entry name" value="Glyco_trans_1_4"/>
    <property type="match status" value="1"/>
</dbReference>
<keyword evidence="1" id="KW-0812">Transmembrane</keyword>
<feature type="transmembrane region" description="Helical" evidence="1">
    <location>
        <begin position="979"/>
        <end position="1003"/>
    </location>
</feature>
<dbReference type="OrthoDB" id="2582433at2759"/>
<dbReference type="VEuPathDB" id="FungiDB:ASPSYDRAFT_33930"/>
<dbReference type="STRING" id="1036612.A0A1L9T900"/>
<keyword evidence="3" id="KW-1185">Reference proteome</keyword>
<keyword evidence="1" id="KW-1133">Transmembrane helix</keyword>
<feature type="transmembrane region" description="Helical" evidence="1">
    <location>
        <begin position="1184"/>
        <end position="1206"/>
    </location>
</feature>
<dbReference type="GeneID" id="63761238"/>
<protein>
    <submittedName>
        <fullName evidence="2">Uncharacterized protein</fullName>
    </submittedName>
</protein>
<feature type="transmembrane region" description="Helical" evidence="1">
    <location>
        <begin position="950"/>
        <end position="973"/>
    </location>
</feature>
<gene>
    <name evidence="2" type="ORF">ASPSYDRAFT_33930</name>
</gene>
<feature type="transmembrane region" description="Helical" evidence="1">
    <location>
        <begin position="1290"/>
        <end position="1311"/>
    </location>
</feature>
<feature type="transmembrane region" description="Helical" evidence="1">
    <location>
        <begin position="1039"/>
        <end position="1056"/>
    </location>
</feature>
<dbReference type="EMBL" id="KV878591">
    <property type="protein sequence ID" value="OJJ55920.1"/>
    <property type="molecule type" value="Genomic_DNA"/>
</dbReference>
<feature type="transmembrane region" description="Helical" evidence="1">
    <location>
        <begin position="55"/>
        <end position="80"/>
    </location>
</feature>
<feature type="transmembrane region" description="Helical" evidence="1">
    <location>
        <begin position="1317"/>
        <end position="1336"/>
    </location>
</feature>
<evidence type="ECO:0000313" key="3">
    <source>
        <dbReference type="Proteomes" id="UP000184356"/>
    </source>
</evidence>
<dbReference type="RefSeq" id="XP_040699726.1">
    <property type="nucleotide sequence ID" value="XM_040845165.1"/>
</dbReference>
<feature type="transmembrane region" description="Helical" evidence="1">
    <location>
        <begin position="873"/>
        <end position="893"/>
    </location>
</feature>
<proteinExistence type="predicted"/>
<reference evidence="3" key="1">
    <citation type="journal article" date="2017" name="Genome Biol.">
        <title>Comparative genomics reveals high biological diversity and specific adaptations in the industrially and medically important fungal genus Aspergillus.</title>
        <authorList>
            <person name="de Vries R.P."/>
            <person name="Riley R."/>
            <person name="Wiebenga A."/>
            <person name="Aguilar-Osorio G."/>
            <person name="Amillis S."/>
            <person name="Uchima C.A."/>
            <person name="Anderluh G."/>
            <person name="Asadollahi M."/>
            <person name="Askin M."/>
            <person name="Barry K."/>
            <person name="Battaglia E."/>
            <person name="Bayram O."/>
            <person name="Benocci T."/>
            <person name="Braus-Stromeyer S.A."/>
            <person name="Caldana C."/>
            <person name="Canovas D."/>
            <person name="Cerqueira G.C."/>
            <person name="Chen F."/>
            <person name="Chen W."/>
            <person name="Choi C."/>
            <person name="Clum A."/>
            <person name="Dos Santos R.A."/>
            <person name="Damasio A.R."/>
            <person name="Diallinas G."/>
            <person name="Emri T."/>
            <person name="Fekete E."/>
            <person name="Flipphi M."/>
            <person name="Freyberg S."/>
            <person name="Gallo A."/>
            <person name="Gournas C."/>
            <person name="Habgood R."/>
            <person name="Hainaut M."/>
            <person name="Harispe M.L."/>
            <person name="Henrissat B."/>
            <person name="Hilden K.S."/>
            <person name="Hope R."/>
            <person name="Hossain A."/>
            <person name="Karabika E."/>
            <person name="Karaffa L."/>
            <person name="Karanyi Z."/>
            <person name="Krasevec N."/>
            <person name="Kuo A."/>
            <person name="Kusch H."/>
            <person name="LaButti K."/>
            <person name="Lagendijk E.L."/>
            <person name="Lapidus A."/>
            <person name="Levasseur A."/>
            <person name="Lindquist E."/>
            <person name="Lipzen A."/>
            <person name="Logrieco A.F."/>
            <person name="MacCabe A."/>
            <person name="Maekelae M.R."/>
            <person name="Malavazi I."/>
            <person name="Melin P."/>
            <person name="Meyer V."/>
            <person name="Mielnichuk N."/>
            <person name="Miskei M."/>
            <person name="Molnar A.P."/>
            <person name="Mule G."/>
            <person name="Ngan C.Y."/>
            <person name="Orejas M."/>
            <person name="Orosz E."/>
            <person name="Ouedraogo J.P."/>
            <person name="Overkamp K.M."/>
            <person name="Park H.-S."/>
            <person name="Perrone G."/>
            <person name="Piumi F."/>
            <person name="Punt P.J."/>
            <person name="Ram A.F."/>
            <person name="Ramon A."/>
            <person name="Rauscher S."/>
            <person name="Record E."/>
            <person name="Riano-Pachon D.M."/>
            <person name="Robert V."/>
            <person name="Roehrig J."/>
            <person name="Ruller R."/>
            <person name="Salamov A."/>
            <person name="Salih N.S."/>
            <person name="Samson R.A."/>
            <person name="Sandor E."/>
            <person name="Sanguinetti M."/>
            <person name="Schuetze T."/>
            <person name="Sepcic K."/>
            <person name="Shelest E."/>
            <person name="Sherlock G."/>
            <person name="Sophianopoulou V."/>
            <person name="Squina F.M."/>
            <person name="Sun H."/>
            <person name="Susca A."/>
            <person name="Todd R.B."/>
            <person name="Tsang A."/>
            <person name="Unkles S.E."/>
            <person name="van de Wiele N."/>
            <person name="van Rossen-Uffink D."/>
            <person name="Oliveira J.V."/>
            <person name="Vesth T.C."/>
            <person name="Visser J."/>
            <person name="Yu J.-H."/>
            <person name="Zhou M."/>
            <person name="Andersen M.R."/>
            <person name="Archer D.B."/>
            <person name="Baker S.E."/>
            <person name="Benoit I."/>
            <person name="Brakhage A.A."/>
            <person name="Braus G.H."/>
            <person name="Fischer R."/>
            <person name="Frisvad J.C."/>
            <person name="Goldman G.H."/>
            <person name="Houbraken J."/>
            <person name="Oakley B."/>
            <person name="Pocsi I."/>
            <person name="Scazzocchio C."/>
            <person name="Seiboth B."/>
            <person name="vanKuyk P.A."/>
            <person name="Wortman J."/>
            <person name="Dyer P.S."/>
            <person name="Grigoriev I.V."/>
        </authorList>
    </citation>
    <scope>NUCLEOTIDE SEQUENCE [LARGE SCALE GENOMIC DNA]</scope>
    <source>
        <strain evidence="3">CBS 593.65</strain>
    </source>
</reference>
<organism evidence="2 3">
    <name type="scientific">Aspergillus sydowii CBS 593.65</name>
    <dbReference type="NCBI Taxonomy" id="1036612"/>
    <lineage>
        <taxon>Eukaryota</taxon>
        <taxon>Fungi</taxon>
        <taxon>Dikarya</taxon>
        <taxon>Ascomycota</taxon>
        <taxon>Pezizomycotina</taxon>
        <taxon>Eurotiomycetes</taxon>
        <taxon>Eurotiomycetidae</taxon>
        <taxon>Eurotiales</taxon>
        <taxon>Aspergillaceae</taxon>
        <taxon>Aspergillus</taxon>
        <taxon>Aspergillus subgen. Nidulantes</taxon>
    </lineage>
</organism>
<keyword evidence="1" id="KW-0472">Membrane</keyword>
<dbReference type="Gene3D" id="3.40.50.2000">
    <property type="entry name" value="Glycogen Phosphorylase B"/>
    <property type="match status" value="1"/>
</dbReference>
<dbReference type="SUPFAM" id="SSF53756">
    <property type="entry name" value="UDP-Glycosyltransferase/glycogen phosphorylase"/>
    <property type="match status" value="1"/>
</dbReference>
<evidence type="ECO:0000313" key="2">
    <source>
        <dbReference type="EMBL" id="OJJ55920.1"/>
    </source>
</evidence>
<evidence type="ECO:0000256" key="1">
    <source>
        <dbReference type="SAM" id="Phobius"/>
    </source>
</evidence>
<feature type="transmembrane region" description="Helical" evidence="1">
    <location>
        <begin position="1230"/>
        <end position="1249"/>
    </location>
</feature>
<dbReference type="Proteomes" id="UP000184356">
    <property type="component" value="Unassembled WGS sequence"/>
</dbReference>
<sequence length="2834" mass="316971">MAVMQRSCPSYIFFQFDAEGRFAIPDSSSGMMEAQYLGLHAIGWHDMLGTWPGKVLAIFILTTVIIGGLYIAFVTGRAAFAYWQRRRNSSGAPASIARYLHSLKETAQRLPSREKDRKSLKSFGVYLGTIADPPTPAQGRLLSQWDVIVVDPLQQGVVNAVDSHCSSTHILGRLDVSSCLGSTASTTNKQRIESLGIVTQSLASSFKNHDMQQTPFQGVLLSNWEEFFGPAVLNHLLGYINHIGLDVWLEISGLANETQYGDIDMGCIQGIVFQNATISPDGLDQDYYQMSKTRSIMRALARRKPAGSCTFAMWEVVDDEVTIPHHVMRRTLKWCNYNTAMSWIGPRSALVDADIAASRTVMKEPLSALAWLGDDAVARAHDHWRFNDKILQESSGNDPLYGTLDSFVPGLVGKLKIMCPTNGVITKSSETCINEPNLSIQNGHAHLDPFSVSPDGVDYTGLGCFQLGLDCSATDINELLEAQGRLRESDLLERLQQEELDEIARELRQIEPVDSEASAMYSSIQDLVHLLSKSTSATHNVRVWVGLHSGFRTCSETQVSGIYEADSVTGTTHIYLSSQTTDRTGAILHTFLSSRGFTRFECFTAEISLSAAKKSLCSKWGLPARLVRDVEGLTPVELLLWTQRLSQSTCDRSSALAAKVRAVCENQLLNAPSLAQLRRTSSVGYLGGKVTAEQLVQGRLQWYQTQGGSSLGYESAVALFKEIGVLIEDALINQDSNTLGKLAAVMDAVLKPSCIDVQADFLAMSVFCTVRKLALGEVYLEVLDRNPGPHLHHIQAACFAEFYAVGARCDAYFDTTPNELGRILFSQIRTYHYQHQPPLQDEGTTELPTTYASMDIDLDPDAAEGDTPLHYRITFLGIFAIPALVDIMLLTTVGRGLYLSAFMEDTDKTAATAALMVALLLGGAFGTWISSGGSYYFYSMAFPATSMFVMTRFVAGLAVVIIVGIVTLIGIGIAESFRYGIIFLVYLILLTTYLMVLSTLSIYQMPGHKFQSGRVVIVTCVPMLLVSPLLTTWLHHDIVIYPCLLAFFLAVLLFATRRVISKWNIWYFDIPCVTEQEIVGWYQRTYLPNVSDEKMPSYFTIRQTLWDCVRKERARHFWSKPTSDAFIQRLAMGYPATKFLLTWYCQSTRTRLPLPYSPTWNLQLKSGTETLVSMQKGLKLHSAFLHWVHSGQEVWGGLLFFALALMDKWTALLTGESIVGLSVSSETFRLAVGFGLAYYLMGAVVLDAVSQPLWAIAHKHTPEQVSSLESLNSAVLNNKLKRRSLYWSKLLKYSLLHIWGLAVTAALMWAFESSRSATQMYLAYVGAYSGLLWYQYSRIYVRHRADGAVALGTVVGFTTCLLLRLVPDRFAYGGVIGLAAGTWTTALISLLKANVGRTRGVNSNGTAAEVAVYTCSTLEPDPEIPQGTLASAFDGIMSMPLNLRYRIDPAQYPGVEVMEVLLLSSRRQSEQARRYSRAFPQAADLLRRTAELWKSGRILVELISAGSVLRSEELGSFRCLSKRTADLLHVIVITPLDQVRDTLQGRCFAIAEALVSSTAENCLGLSHDHAVLAELLVHGNYSSVSIPEGIKRQLQLQLQLSCRPQRELIASTQRAILRHLLLGIDIDQEWDLLPADVRMSLLQRACGKSYNVSTSQVEWIRSRFKLTDSADLDVWLEIYDMSASLAVAVNNYAQLIIDEETARTSTLNLSKGSPVLSLQSSDDQTPGCSSHGVKARLLQTYLKIKSCIKFTVLSLVADPEYQRELDYMLRTQPLFISWPAKRCLTCIWSFGKVLQDLILPLVLLHGRRRISSLYKSVRGQTVTVERHRVALDMLDGAFTCFMHSDQDGSSRLYQYSGRHEEEPDQTENLVSINTYTRDMVLRVREEFDHKGVSTNRFVYAYEPVVSSSSEARMRVPLQRQCLHGRSQSEILCYDGRGFVLSGSTVKGADPVRFQYWYAKNARSDSDLLRGEYIFPHITIQVAWSIPPPPPRSGQLDEWIPYPSVTRALFIQGDKIYSVEWAYDHRFHPTIQATLNGDPVPVPPMISEDWFNVLQKPTRSSFFHDNPLASFPAKVGTLSRLFRRNIRRYPLSISQGRTFLWKSWRASNDVDAVTARWLDELFLRSSQMLKPYWRRRDRGNLEAATAYLDEHADAIVADVDLSQQVSSWAPLAFNFSDLASFGQGGDSRINTRTLSTQLNDSSSELHVLAMDTGTWPNEPGGVSACRRDLVNNLKQVRWHIIAESANDFGIPRFQVEHNVHSLTILPQWGLDFLHPTHGIFQNCLHSAIVERAWDLTDSDIRTNFLPVLATLVRCARMGRLDRVHVKEATQALVDLNAYFESSRSWNDVWMSDTVKQAWRELWLSEDMEGATPVSQWLDAERPTVPQLDTALDMWHRYRLTTTDLFIFSIPVPEKIPAVFQVSHHWTGATYGVLCKIKRQCVLQLWDHAISFREIAAYLSSALCLDSIFVNHSLISLAHLSCVLIQYHADIVLPCAEYFNPGWEIELGTCEGALQHRRLFSRKIDAVVNGIANMDRYRLNKEAKAAEKPTVVMLSHVRYVKDVKTAILAADVIINNWGFHDYRLKIYGDMERSPAYSSECQQMIDSKGLREHVFLMGLGDPLVALEDAVRYRSSSAPWLFMNSSISEGLPLAMGEAALTGVPVVCTDVGASFCVVTDRASGQRFSEVVAPNDPISLAGAQIRVLALLGQWAAFAEDDQGYTPPTLSLQPSPEEVQQISQRMHDKAEQRRKLGLLGRENIYKNFSSERYLREHEQMLWLGKYRSRRALVSGQSSSSSPEEKLEPSTVLVEQTSSEVFYGSIADNSVVDLEREALDVH</sequence>
<dbReference type="PANTHER" id="PTHR12526">
    <property type="entry name" value="GLYCOSYLTRANSFERASE"/>
    <property type="match status" value="1"/>
</dbReference>